<dbReference type="Gene3D" id="2.30.110.10">
    <property type="entry name" value="Electron Transport, Fmn-binding Protein, Chain A"/>
    <property type="match status" value="1"/>
</dbReference>
<evidence type="ECO:0008006" key="3">
    <source>
        <dbReference type="Google" id="ProtNLM"/>
    </source>
</evidence>
<keyword evidence="2" id="KW-1185">Reference proteome</keyword>
<dbReference type="EMBL" id="BAAANN010000001">
    <property type="protein sequence ID" value="GAA1939420.1"/>
    <property type="molecule type" value="Genomic_DNA"/>
</dbReference>
<accession>A0ABP5BBC5</accession>
<dbReference type="Proteomes" id="UP001501116">
    <property type="component" value="Unassembled WGS sequence"/>
</dbReference>
<dbReference type="RefSeq" id="WP_344412508.1">
    <property type="nucleotide sequence ID" value="NZ_BAAANN010000001.1"/>
</dbReference>
<dbReference type="InterPro" id="IPR012349">
    <property type="entry name" value="Split_barrel_FMN-bd"/>
</dbReference>
<comment type="caution">
    <text evidence="1">The sequence shown here is derived from an EMBL/GenBank/DDBJ whole genome shotgun (WGS) entry which is preliminary data.</text>
</comment>
<organism evidence="1 2">
    <name type="scientific">Amycolatopsis minnesotensis</name>
    <dbReference type="NCBI Taxonomy" id="337894"/>
    <lineage>
        <taxon>Bacteria</taxon>
        <taxon>Bacillati</taxon>
        <taxon>Actinomycetota</taxon>
        <taxon>Actinomycetes</taxon>
        <taxon>Pseudonocardiales</taxon>
        <taxon>Pseudonocardiaceae</taxon>
        <taxon>Amycolatopsis</taxon>
    </lineage>
</organism>
<name>A0ABP5BBC5_9PSEU</name>
<evidence type="ECO:0000313" key="1">
    <source>
        <dbReference type="EMBL" id="GAA1939420.1"/>
    </source>
</evidence>
<reference evidence="2" key="1">
    <citation type="journal article" date="2019" name="Int. J. Syst. Evol. Microbiol.">
        <title>The Global Catalogue of Microorganisms (GCM) 10K type strain sequencing project: providing services to taxonomists for standard genome sequencing and annotation.</title>
        <authorList>
            <consortium name="The Broad Institute Genomics Platform"/>
            <consortium name="The Broad Institute Genome Sequencing Center for Infectious Disease"/>
            <person name="Wu L."/>
            <person name="Ma J."/>
        </authorList>
    </citation>
    <scope>NUCLEOTIDE SEQUENCE [LARGE SCALE GENOMIC DNA]</scope>
    <source>
        <strain evidence="2">JCM 14545</strain>
    </source>
</reference>
<sequence>MNATPLTHDDCVRLVRSPERYRTGLISVDGHAPLVLACLVLDEGDLLIPTASDRTLQRTSRGCPVIANFTHHGLCTSWSITGSGLARPLREHDRPSPMPHTPLSLAGFFENGIRVLMARFTGRRGGDVHVPRQRTIAGRRSAAETVATAR</sequence>
<proteinExistence type="predicted"/>
<evidence type="ECO:0000313" key="2">
    <source>
        <dbReference type="Proteomes" id="UP001501116"/>
    </source>
</evidence>
<gene>
    <name evidence="1" type="ORF">GCM10009754_03170</name>
</gene>
<protein>
    <recommendedName>
        <fullName evidence="3">Pyridoxamine 5'-phosphate oxidase</fullName>
    </recommendedName>
</protein>